<dbReference type="Gene3D" id="3.40.390.10">
    <property type="entry name" value="Collagenase (Catalytic Domain)"/>
    <property type="match status" value="1"/>
</dbReference>
<feature type="compositionally biased region" description="Gly residues" evidence="3">
    <location>
        <begin position="135"/>
        <end position="145"/>
    </location>
</feature>
<evidence type="ECO:0000256" key="4">
    <source>
        <dbReference type="SAM" id="Phobius"/>
    </source>
</evidence>
<accession>A0A8T0BD69</accession>
<evidence type="ECO:0000313" key="6">
    <source>
        <dbReference type="EMBL" id="KAF7704899.1"/>
    </source>
</evidence>
<keyword evidence="7" id="KW-1185">Reference proteome</keyword>
<dbReference type="PANTHER" id="PTHR11905:SF114">
    <property type="entry name" value="DISINTEGRIN AND METALLOPROTEINASE DOMAIN-CONTAINING PROTEIN 11"/>
    <property type="match status" value="1"/>
</dbReference>
<dbReference type="Proteomes" id="UP000606274">
    <property type="component" value="Unassembled WGS sequence"/>
</dbReference>
<keyword evidence="4" id="KW-1133">Transmembrane helix</keyword>
<evidence type="ECO:0000259" key="5">
    <source>
        <dbReference type="PROSITE" id="PS50215"/>
    </source>
</evidence>
<dbReference type="EMBL" id="JABFDY010000007">
    <property type="protein sequence ID" value="KAF7704899.1"/>
    <property type="molecule type" value="Genomic_DNA"/>
</dbReference>
<dbReference type="InterPro" id="IPR001590">
    <property type="entry name" value="Peptidase_M12B"/>
</dbReference>
<comment type="caution">
    <text evidence="6">The sequence shown here is derived from an EMBL/GenBank/DDBJ whole genome shotgun (WGS) entry which is preliminary data.</text>
</comment>
<comment type="caution">
    <text evidence="2">Lacks conserved residue(s) required for the propagation of feature annotation.</text>
</comment>
<dbReference type="PANTHER" id="PTHR11905">
    <property type="entry name" value="ADAM A DISINTEGRIN AND METALLOPROTEASE DOMAIN"/>
    <property type="match status" value="1"/>
</dbReference>
<dbReference type="CDD" id="cd04269">
    <property type="entry name" value="ZnMc_adamalysin_II_like"/>
    <property type="match status" value="1"/>
</dbReference>
<sequence>MRRKNVFGGRHVHVYLRPALKQRARAVISVPSVVPVRDFPPPSSFHSFTLALPLRWLDKSVARCAALHASVPGFIRVFVVFSFLLSLYSSSSDRIRPRFHARAHYVNAMRAARCLLLWAAVSVTGNKPNRTEPARGGGIGNGDGDGPAHRGGELAWPQRLQERADPEGGELAHGRLDTRAKTEDADAPHGGEHCYYHGTVRGVKGSWVALSTCHGLWGMFSDGNFSYEIEPLQHDDEQAQSAHVVYRLPDLQLNAPHCPECNATTDPDSAVDDAESDGPTFTHSLRRVKRQIRRPPRTVQTETKYIELLVVNDYDLFVQMRRSTTQTRNFAKSIVNMADAIYKEQLNTRLVLVAMETWSSQNMVSVGDDPLMTLRDFMKYRRENIKEKSDAAHLFSGRTFQSSRSGTAYIGGICSSTRGGGVNEYGNVGPMAITLCQSLGQNLGMMWNKDRATAGETPRRTLLYTHMFHTAHSVPRDTARHTHVSEDTYTSHLSKICPTCPPYVITISSASSCMTLLLYSPLFDLHTTFTIIWLNVFIRNGTTLYRK</sequence>
<evidence type="ECO:0000313" key="7">
    <source>
        <dbReference type="Proteomes" id="UP000606274"/>
    </source>
</evidence>
<evidence type="ECO:0000256" key="1">
    <source>
        <dbReference type="ARBA" id="ARBA00023157"/>
    </source>
</evidence>
<dbReference type="InterPro" id="IPR034027">
    <property type="entry name" value="Reprolysin_adamalysin"/>
</dbReference>
<dbReference type="GO" id="GO:0004222">
    <property type="term" value="F:metalloendopeptidase activity"/>
    <property type="evidence" value="ECO:0007669"/>
    <property type="project" value="InterPro"/>
</dbReference>
<evidence type="ECO:0000256" key="2">
    <source>
        <dbReference type="PROSITE-ProRule" id="PRU00276"/>
    </source>
</evidence>
<evidence type="ECO:0000256" key="3">
    <source>
        <dbReference type="SAM" id="MobiDB-lite"/>
    </source>
</evidence>
<feature type="region of interest" description="Disordered" evidence="3">
    <location>
        <begin position="127"/>
        <end position="152"/>
    </location>
</feature>
<keyword evidence="4" id="KW-0472">Membrane</keyword>
<feature type="domain" description="Peptidase M12B" evidence="5">
    <location>
        <begin position="304"/>
        <end position="500"/>
    </location>
</feature>
<dbReference type="PROSITE" id="PS50215">
    <property type="entry name" value="ADAM_MEPRO"/>
    <property type="match status" value="1"/>
</dbReference>
<protein>
    <recommendedName>
        <fullName evidence="5">Peptidase M12B domain-containing protein</fullName>
    </recommendedName>
</protein>
<name>A0A8T0BD69_SILME</name>
<dbReference type="Pfam" id="PF01421">
    <property type="entry name" value="Reprolysin"/>
    <property type="match status" value="1"/>
</dbReference>
<reference evidence="6" key="1">
    <citation type="submission" date="2020-08" db="EMBL/GenBank/DDBJ databases">
        <title>Chromosome-level assembly of Southern catfish (Silurus meridionalis) provides insights into visual adaptation to the nocturnal and benthic lifestyles.</title>
        <authorList>
            <person name="Zhang Y."/>
            <person name="Wang D."/>
            <person name="Peng Z."/>
        </authorList>
    </citation>
    <scope>NUCLEOTIDE SEQUENCE</scope>
    <source>
        <strain evidence="6">SWU-2019-XX</strain>
        <tissue evidence="6">Muscle</tissue>
    </source>
</reference>
<organism evidence="6 7">
    <name type="scientific">Silurus meridionalis</name>
    <name type="common">Southern catfish</name>
    <name type="synonym">Silurus soldatovi meridionalis</name>
    <dbReference type="NCBI Taxonomy" id="175797"/>
    <lineage>
        <taxon>Eukaryota</taxon>
        <taxon>Metazoa</taxon>
        <taxon>Chordata</taxon>
        <taxon>Craniata</taxon>
        <taxon>Vertebrata</taxon>
        <taxon>Euteleostomi</taxon>
        <taxon>Actinopterygii</taxon>
        <taxon>Neopterygii</taxon>
        <taxon>Teleostei</taxon>
        <taxon>Ostariophysi</taxon>
        <taxon>Siluriformes</taxon>
        <taxon>Siluridae</taxon>
        <taxon>Silurus</taxon>
    </lineage>
</organism>
<dbReference type="InterPro" id="IPR024079">
    <property type="entry name" value="MetalloPept_cat_dom_sf"/>
</dbReference>
<dbReference type="GO" id="GO:0006508">
    <property type="term" value="P:proteolysis"/>
    <property type="evidence" value="ECO:0007669"/>
    <property type="project" value="InterPro"/>
</dbReference>
<dbReference type="AlphaFoldDB" id="A0A8T0BD69"/>
<proteinExistence type="predicted"/>
<keyword evidence="1" id="KW-1015">Disulfide bond</keyword>
<feature type="transmembrane region" description="Helical" evidence="4">
    <location>
        <begin position="516"/>
        <end position="538"/>
    </location>
</feature>
<gene>
    <name evidence="6" type="ORF">HF521_020185</name>
</gene>
<keyword evidence="4" id="KW-0812">Transmembrane</keyword>
<dbReference type="SUPFAM" id="SSF55486">
    <property type="entry name" value="Metalloproteases ('zincins'), catalytic domain"/>
    <property type="match status" value="1"/>
</dbReference>